<dbReference type="AlphaFoldDB" id="A0A1H4NDF1"/>
<reference evidence="4 5" key="1">
    <citation type="submission" date="2016-10" db="EMBL/GenBank/DDBJ databases">
        <authorList>
            <person name="de Groot N.N."/>
        </authorList>
    </citation>
    <scope>NUCLEOTIDE SEQUENCE [LARGE SCALE GENOMIC DNA]</scope>
    <source>
        <strain evidence="4 5">DSM 21799</strain>
    </source>
</reference>
<evidence type="ECO:0000313" key="5">
    <source>
        <dbReference type="Proteomes" id="UP000199183"/>
    </source>
</evidence>
<dbReference type="EMBL" id="FNRY01000001">
    <property type="protein sequence ID" value="SEB93360.1"/>
    <property type="molecule type" value="Genomic_DNA"/>
</dbReference>
<evidence type="ECO:0000256" key="2">
    <source>
        <dbReference type="PIRSR" id="PIRSR620019-2"/>
    </source>
</evidence>
<dbReference type="Gene3D" id="2.160.10.10">
    <property type="entry name" value="Hexapeptide repeat proteins"/>
    <property type="match status" value="2"/>
</dbReference>
<sequence length="220" mass="22382">MSVPLVVVGAGGFGREVLDVIEAINRDLSRPKFLLLGVVDSAPSSANLACLSARGTPYLGTEDAWLRGGNFADFVIGVGEPSIRSAIADRWNETGRKSPILLHPDAGVGSCTSIAPGTVVCAGAQISTNVELGAHSHVNPNATVGHDSVLEAYVSVNPGAIVSGDVYIGAVSLIGAGAVVLQGRRVGRNCVIGASACVTRDVPFNSTVIGVPARQVGSTQ</sequence>
<evidence type="ECO:0000313" key="4">
    <source>
        <dbReference type="EMBL" id="SEB93360.1"/>
    </source>
</evidence>
<keyword evidence="4" id="KW-0012">Acyltransferase</keyword>
<name>A0A1H4NDF1_9MICO</name>
<evidence type="ECO:0000256" key="1">
    <source>
        <dbReference type="PIRSR" id="PIRSR620019-1"/>
    </source>
</evidence>
<feature type="domain" description="PglD N-terminal" evidence="3">
    <location>
        <begin position="5"/>
        <end position="90"/>
    </location>
</feature>
<protein>
    <submittedName>
        <fullName evidence="4">Sugar O-acyltransferase, sialic acid O-acetyltransferase NeuD family</fullName>
    </submittedName>
</protein>
<accession>A0A1H4NDF1</accession>
<evidence type="ECO:0000259" key="3">
    <source>
        <dbReference type="Pfam" id="PF17836"/>
    </source>
</evidence>
<organism evidence="4 5">
    <name type="scientific">Paramicrobacterium humi</name>
    <dbReference type="NCBI Taxonomy" id="640635"/>
    <lineage>
        <taxon>Bacteria</taxon>
        <taxon>Bacillati</taxon>
        <taxon>Actinomycetota</taxon>
        <taxon>Actinomycetes</taxon>
        <taxon>Micrococcales</taxon>
        <taxon>Microbacteriaceae</taxon>
        <taxon>Paramicrobacterium</taxon>
    </lineage>
</organism>
<dbReference type="Gene3D" id="3.40.50.20">
    <property type="match status" value="1"/>
</dbReference>
<dbReference type="InterPro" id="IPR011004">
    <property type="entry name" value="Trimer_LpxA-like_sf"/>
</dbReference>
<dbReference type="Proteomes" id="UP000199183">
    <property type="component" value="Unassembled WGS sequence"/>
</dbReference>
<proteinExistence type="predicted"/>
<dbReference type="InterPro" id="IPR020019">
    <property type="entry name" value="AcTrfase_PglD-like"/>
</dbReference>
<dbReference type="Pfam" id="PF17836">
    <property type="entry name" value="PglD_N"/>
    <property type="match status" value="1"/>
</dbReference>
<keyword evidence="5" id="KW-1185">Reference proteome</keyword>
<dbReference type="InterPro" id="IPR041561">
    <property type="entry name" value="PglD_N"/>
</dbReference>
<dbReference type="InterPro" id="IPR050179">
    <property type="entry name" value="Trans_hexapeptide_repeat"/>
</dbReference>
<dbReference type="NCBIfam" id="TIGR03570">
    <property type="entry name" value="NeuD_NnaD"/>
    <property type="match status" value="1"/>
</dbReference>
<dbReference type="STRING" id="640635.SAMN04489806_2164"/>
<feature type="active site" description="Proton acceptor" evidence="1">
    <location>
        <position position="146"/>
    </location>
</feature>
<gene>
    <name evidence="4" type="ORF">SAMN04489806_2164</name>
</gene>
<dbReference type="SUPFAM" id="SSF51161">
    <property type="entry name" value="Trimeric LpxA-like enzymes"/>
    <property type="match status" value="1"/>
</dbReference>
<feature type="binding site" evidence="2">
    <location>
        <position position="79"/>
    </location>
    <ligand>
        <name>substrate</name>
    </ligand>
</feature>
<dbReference type="PANTHER" id="PTHR43300:SF7">
    <property type="entry name" value="UDP-N-ACETYLBACILLOSAMINE N-ACETYLTRANSFERASE"/>
    <property type="match status" value="1"/>
</dbReference>
<dbReference type="OrthoDB" id="708224at2"/>
<dbReference type="GO" id="GO:0016746">
    <property type="term" value="F:acyltransferase activity"/>
    <property type="evidence" value="ECO:0007669"/>
    <property type="project" value="UniProtKB-KW"/>
</dbReference>
<feature type="site" description="Increases basicity of active site His" evidence="1">
    <location>
        <position position="147"/>
    </location>
</feature>
<dbReference type="CDD" id="cd03360">
    <property type="entry name" value="LbH_AT_putative"/>
    <property type="match status" value="1"/>
</dbReference>
<keyword evidence="4" id="KW-0808">Transferase</keyword>
<dbReference type="PANTHER" id="PTHR43300">
    <property type="entry name" value="ACETYLTRANSFERASE"/>
    <property type="match status" value="1"/>
</dbReference>